<dbReference type="InterPro" id="IPR036086">
    <property type="entry name" value="ParB/Sulfiredoxin_sf"/>
</dbReference>
<name>A0A935T4C5_9PROT</name>
<evidence type="ECO:0000313" key="2">
    <source>
        <dbReference type="Proteomes" id="UP000706151"/>
    </source>
</evidence>
<sequence>MDFKYEECKPDATRSGRLYQLKVADLHPTQSAVGLDEVNAKAESMCQKNRDELIAFLITRPVPVVIGNDDKFYVTDHHHLARAVWDMAHKKNAAAVDGGSARVVVEVVANWRVLTDYNFWKAMHDSAWVYLFDPTGGGPMQPAKLPAHVKDLRNDPYRGLAWYVRTHFGYEKGPADFAEFQWAQFFRNRMILDNRLLKNQIQDEDILLSTMKDEERQAIVEAAIHLATSPEAAGLPGYSGHGSRG</sequence>
<evidence type="ECO:0000313" key="1">
    <source>
        <dbReference type="EMBL" id="MBK7952748.1"/>
    </source>
</evidence>
<dbReference type="SUPFAM" id="SSF110849">
    <property type="entry name" value="ParB/Sulfiredoxin"/>
    <property type="match status" value="1"/>
</dbReference>
<gene>
    <name evidence="1" type="ORF">IPK02_01640</name>
</gene>
<dbReference type="EMBL" id="JADJOT010000002">
    <property type="protein sequence ID" value="MBK7952748.1"/>
    <property type="molecule type" value="Genomic_DNA"/>
</dbReference>
<dbReference type="Pfam" id="PF08857">
    <property type="entry name" value="ParBc_2"/>
    <property type="match status" value="1"/>
</dbReference>
<comment type="caution">
    <text evidence="1">The sequence shown here is derived from an EMBL/GenBank/DDBJ whole genome shotgun (WGS) entry which is preliminary data.</text>
</comment>
<dbReference type="AlphaFoldDB" id="A0A935T4C5"/>
<reference evidence="1 2" key="1">
    <citation type="submission" date="2020-10" db="EMBL/GenBank/DDBJ databases">
        <title>Connecting structure to function with the recovery of over 1000 high-quality activated sludge metagenome-assembled genomes encoding full-length rRNA genes using long-read sequencing.</title>
        <authorList>
            <person name="Singleton C.M."/>
            <person name="Petriglieri F."/>
            <person name="Kristensen J.M."/>
            <person name="Kirkegaard R.H."/>
            <person name="Michaelsen T.Y."/>
            <person name="Andersen M.H."/>
            <person name="Karst S.M."/>
            <person name="Dueholm M.S."/>
            <person name="Nielsen P.H."/>
            <person name="Albertsen M."/>
        </authorList>
    </citation>
    <scope>NUCLEOTIDE SEQUENCE [LARGE SCALE GENOMIC DNA]</scope>
    <source>
        <strain evidence="1">Fred_18-Q3-R57-64_BAT3C.720</strain>
    </source>
</reference>
<dbReference type="InterPro" id="IPR014956">
    <property type="entry name" value="ParBc_2"/>
</dbReference>
<dbReference type="PIRSF" id="PIRSF029669">
    <property type="entry name" value="UCP029669"/>
    <property type="match status" value="1"/>
</dbReference>
<dbReference type="Gene3D" id="1.10.8.10">
    <property type="entry name" value="DNA helicase RuvA subunit, C-terminal domain"/>
    <property type="match status" value="1"/>
</dbReference>
<proteinExistence type="predicted"/>
<protein>
    <submittedName>
        <fullName evidence="1">ParB/Srx family N-terminal domain-containing protein</fullName>
    </submittedName>
</protein>
<organism evidence="1 2">
    <name type="scientific">Candidatus Accumulibacter affinis</name>
    <dbReference type="NCBI Taxonomy" id="2954384"/>
    <lineage>
        <taxon>Bacteria</taxon>
        <taxon>Pseudomonadati</taxon>
        <taxon>Pseudomonadota</taxon>
        <taxon>Betaproteobacteria</taxon>
        <taxon>Candidatus Accumulibacter</taxon>
    </lineage>
</organism>
<dbReference type="Proteomes" id="UP000706151">
    <property type="component" value="Unassembled WGS sequence"/>
</dbReference>
<accession>A0A935T4C5</accession>
<dbReference type="CDD" id="cd16390">
    <property type="entry name" value="ParB_N_Srx_like"/>
    <property type="match status" value="1"/>
</dbReference>
<dbReference type="Gene3D" id="3.90.1530.10">
    <property type="entry name" value="Conserved hypothetical protein from pyrococcus furiosus pfu- 392566-001, ParB domain"/>
    <property type="match status" value="1"/>
</dbReference>
<dbReference type="InterPro" id="IPR016932">
    <property type="entry name" value="UCP029669"/>
</dbReference>